<dbReference type="Gene3D" id="3.40.50.9100">
    <property type="entry name" value="Dehydroquinase, class II"/>
    <property type="match status" value="1"/>
</dbReference>
<dbReference type="InterPro" id="IPR001874">
    <property type="entry name" value="DHquinase_II"/>
</dbReference>
<evidence type="ECO:0000256" key="6">
    <source>
        <dbReference type="ARBA" id="ARBA00023141"/>
    </source>
</evidence>
<feature type="binding site" evidence="8">
    <location>
        <begin position="103"/>
        <end position="104"/>
    </location>
    <ligand>
        <name>substrate</name>
    </ligand>
</feature>
<dbReference type="GO" id="GO:0019631">
    <property type="term" value="P:quinate catabolic process"/>
    <property type="evidence" value="ECO:0007669"/>
    <property type="project" value="TreeGrafter"/>
</dbReference>
<dbReference type="AlphaFoldDB" id="A0A9W6NC04"/>
<dbReference type="GO" id="GO:0009073">
    <property type="term" value="P:aromatic amino acid family biosynthetic process"/>
    <property type="evidence" value="ECO:0007669"/>
    <property type="project" value="UniProtKB-KW"/>
</dbReference>
<dbReference type="NCBIfam" id="NF003807">
    <property type="entry name" value="PRK05395.1-4"/>
    <property type="match status" value="1"/>
</dbReference>
<proteinExistence type="inferred from homology"/>
<sequence length="149" mass="15566">MTALRIDVVNGPNANLYGLDPSGPYGSLTLADIGARCEAKAAGFGATLRFRQSNHEGVLIDWIQAARTEADGVIINAASLSYGSIGLLDALSALGKPAFQVHVSNVFKREKLRHFSPLSAAVTGCIIGAGPMGYELAIEALVAQLRGEV</sequence>
<dbReference type="GO" id="GO:0003855">
    <property type="term" value="F:3-dehydroquinate dehydratase activity"/>
    <property type="evidence" value="ECO:0007669"/>
    <property type="project" value="UniProtKB-UniRule"/>
</dbReference>
<comment type="pathway">
    <text evidence="2 8">Metabolic intermediate biosynthesis; chorismate biosynthesis; chorismate from D-erythrose 4-phosphate and phosphoenolpyruvate: step 3/7.</text>
</comment>
<reference evidence="10" key="2">
    <citation type="submission" date="2023-01" db="EMBL/GenBank/DDBJ databases">
        <authorList>
            <person name="Sun Q."/>
            <person name="Evtushenko L."/>
        </authorList>
    </citation>
    <scope>NUCLEOTIDE SEQUENCE</scope>
    <source>
        <strain evidence="10">VKM B-2789</strain>
    </source>
</reference>
<accession>A0A9W6NC04</accession>
<feature type="binding site" evidence="8">
    <location>
        <position position="113"/>
    </location>
    <ligand>
        <name>substrate</name>
    </ligand>
</feature>
<dbReference type="HAMAP" id="MF_00169">
    <property type="entry name" value="AroQ"/>
    <property type="match status" value="1"/>
</dbReference>
<keyword evidence="11" id="KW-1185">Reference proteome</keyword>
<protein>
    <recommendedName>
        <fullName evidence="5 8">3-dehydroquinate dehydratase</fullName>
        <shortName evidence="8">3-dehydroquinase</shortName>
        <ecNumber evidence="5 8">4.2.1.10</ecNumber>
    </recommendedName>
    <alternativeName>
        <fullName evidence="8">Type II DHQase</fullName>
    </alternativeName>
</protein>
<keyword evidence="7 8" id="KW-0456">Lyase</keyword>
<comment type="catalytic activity">
    <reaction evidence="1 8">
        <text>3-dehydroquinate = 3-dehydroshikimate + H2O</text>
        <dbReference type="Rhea" id="RHEA:21096"/>
        <dbReference type="ChEBI" id="CHEBI:15377"/>
        <dbReference type="ChEBI" id="CHEBI:16630"/>
        <dbReference type="ChEBI" id="CHEBI:32364"/>
        <dbReference type="EC" id="4.2.1.10"/>
    </reaction>
</comment>
<feature type="active site" description="Proton donor" evidence="8 9">
    <location>
        <position position="102"/>
    </location>
</feature>
<comment type="caution">
    <text evidence="10">The sequence shown here is derived from an EMBL/GenBank/DDBJ whole genome shotgun (WGS) entry which is preliminary data.</text>
</comment>
<dbReference type="PIRSF" id="PIRSF001399">
    <property type="entry name" value="DHquinase_II"/>
    <property type="match status" value="1"/>
</dbReference>
<feature type="active site" description="Proton acceptor" evidence="8 9">
    <location>
        <position position="25"/>
    </location>
</feature>
<dbReference type="RefSeq" id="WP_271180613.1">
    <property type="nucleotide sequence ID" value="NZ_BSFM01000014.1"/>
</dbReference>
<reference evidence="10" key="1">
    <citation type="journal article" date="2014" name="Int. J. Syst. Evol. Microbiol.">
        <title>Complete genome sequence of Corynebacterium casei LMG S-19264T (=DSM 44701T), isolated from a smear-ripened cheese.</title>
        <authorList>
            <consortium name="US DOE Joint Genome Institute (JGI-PGF)"/>
            <person name="Walter F."/>
            <person name="Albersmeier A."/>
            <person name="Kalinowski J."/>
            <person name="Ruckert C."/>
        </authorList>
    </citation>
    <scope>NUCLEOTIDE SEQUENCE</scope>
    <source>
        <strain evidence="10">VKM B-2789</strain>
    </source>
</reference>
<feature type="binding site" evidence="8">
    <location>
        <position position="89"/>
    </location>
    <ligand>
        <name>substrate</name>
    </ligand>
</feature>
<evidence type="ECO:0000256" key="8">
    <source>
        <dbReference type="HAMAP-Rule" id="MF_00169"/>
    </source>
</evidence>
<organism evidence="10 11">
    <name type="scientific">Ancylobacter defluvii</name>
    <dbReference type="NCBI Taxonomy" id="1282440"/>
    <lineage>
        <taxon>Bacteria</taxon>
        <taxon>Pseudomonadati</taxon>
        <taxon>Pseudomonadota</taxon>
        <taxon>Alphaproteobacteria</taxon>
        <taxon>Hyphomicrobiales</taxon>
        <taxon>Xanthobacteraceae</taxon>
        <taxon>Ancylobacter</taxon>
    </lineage>
</organism>
<dbReference type="Pfam" id="PF01220">
    <property type="entry name" value="DHquinase_II"/>
    <property type="match status" value="1"/>
</dbReference>
<gene>
    <name evidence="10" type="primary">aroQ_1</name>
    <name evidence="8" type="synonym">aroQ</name>
    <name evidence="10" type="ORF">GCM10017653_31310</name>
</gene>
<keyword evidence="8" id="KW-0028">Amino-acid biosynthesis</keyword>
<dbReference type="CDD" id="cd00466">
    <property type="entry name" value="DHQase_II"/>
    <property type="match status" value="1"/>
</dbReference>
<dbReference type="InterPro" id="IPR036441">
    <property type="entry name" value="DHquinase_II_sf"/>
</dbReference>
<evidence type="ECO:0000256" key="2">
    <source>
        <dbReference type="ARBA" id="ARBA00004902"/>
    </source>
</evidence>
<evidence type="ECO:0000256" key="7">
    <source>
        <dbReference type="ARBA" id="ARBA00023239"/>
    </source>
</evidence>
<evidence type="ECO:0000256" key="4">
    <source>
        <dbReference type="ARBA" id="ARBA00011193"/>
    </source>
</evidence>
<feature type="binding site" evidence="8">
    <location>
        <position position="76"/>
    </location>
    <ligand>
        <name>substrate</name>
    </ligand>
</feature>
<dbReference type="PANTHER" id="PTHR21272">
    <property type="entry name" value="CATABOLIC 3-DEHYDROQUINASE"/>
    <property type="match status" value="1"/>
</dbReference>
<keyword evidence="6 8" id="KW-0057">Aromatic amino acid biosynthesis</keyword>
<name>A0A9W6NC04_9HYPH</name>
<evidence type="ECO:0000256" key="1">
    <source>
        <dbReference type="ARBA" id="ARBA00001864"/>
    </source>
</evidence>
<comment type="similarity">
    <text evidence="3 8">Belongs to the type-II 3-dehydroquinase family.</text>
</comment>
<evidence type="ECO:0000256" key="9">
    <source>
        <dbReference type="PIRSR" id="PIRSR001399-1"/>
    </source>
</evidence>
<dbReference type="Proteomes" id="UP001143330">
    <property type="component" value="Unassembled WGS sequence"/>
</dbReference>
<dbReference type="GO" id="GO:0009423">
    <property type="term" value="P:chorismate biosynthetic process"/>
    <property type="evidence" value="ECO:0007669"/>
    <property type="project" value="UniProtKB-UniRule"/>
</dbReference>
<evidence type="ECO:0000256" key="3">
    <source>
        <dbReference type="ARBA" id="ARBA00011037"/>
    </source>
</evidence>
<evidence type="ECO:0000313" key="11">
    <source>
        <dbReference type="Proteomes" id="UP001143330"/>
    </source>
</evidence>
<dbReference type="EC" id="4.2.1.10" evidence="5 8"/>
<dbReference type="SUPFAM" id="SSF52304">
    <property type="entry name" value="Type II 3-dehydroquinate dehydratase"/>
    <property type="match status" value="1"/>
</dbReference>
<dbReference type="PANTHER" id="PTHR21272:SF3">
    <property type="entry name" value="CATABOLIC 3-DEHYDROQUINASE"/>
    <property type="match status" value="1"/>
</dbReference>
<evidence type="ECO:0000256" key="5">
    <source>
        <dbReference type="ARBA" id="ARBA00012060"/>
    </source>
</evidence>
<comment type="caution">
    <text evidence="8">Lacks conserved residue(s) required for the propagation of feature annotation.</text>
</comment>
<dbReference type="GO" id="GO:0008652">
    <property type="term" value="P:amino acid biosynthetic process"/>
    <property type="evidence" value="ECO:0007669"/>
    <property type="project" value="UniProtKB-KW"/>
</dbReference>
<evidence type="ECO:0000313" key="10">
    <source>
        <dbReference type="EMBL" id="GLK85061.1"/>
    </source>
</evidence>
<comment type="function">
    <text evidence="8">Catalyzes a trans-dehydration via an enolate intermediate.</text>
</comment>
<dbReference type="EMBL" id="BSFM01000014">
    <property type="protein sequence ID" value="GLK85061.1"/>
    <property type="molecule type" value="Genomic_DNA"/>
</dbReference>
<comment type="subunit">
    <text evidence="4 8">Homododecamer.</text>
</comment>